<keyword evidence="8" id="KW-0067">ATP-binding</keyword>
<dbReference type="AlphaFoldDB" id="A0A2W7S3L9"/>
<keyword evidence="15" id="KW-1185">Reference proteome</keyword>
<dbReference type="GO" id="GO:0016301">
    <property type="term" value="F:kinase activity"/>
    <property type="evidence" value="ECO:0007669"/>
    <property type="project" value="UniProtKB-KW"/>
</dbReference>
<dbReference type="OrthoDB" id="9808041at2"/>
<evidence type="ECO:0000256" key="9">
    <source>
        <dbReference type="ARBA" id="ARBA00022909"/>
    </source>
</evidence>
<dbReference type="SUPFAM" id="SSF55083">
    <property type="entry name" value="6-hydroxymethyl-7,8-dihydropterin pyrophosphokinase, HPPK"/>
    <property type="match status" value="1"/>
</dbReference>
<accession>A0A2W7S3L9</accession>
<evidence type="ECO:0000256" key="4">
    <source>
        <dbReference type="ARBA" id="ARBA00016218"/>
    </source>
</evidence>
<dbReference type="EC" id="2.7.6.3" evidence="3"/>
<comment type="caution">
    <text evidence="14">The sequence shown here is derived from an EMBL/GenBank/DDBJ whole genome shotgun (WGS) entry which is preliminary data.</text>
</comment>
<dbReference type="GO" id="GO:0005524">
    <property type="term" value="F:ATP binding"/>
    <property type="evidence" value="ECO:0007669"/>
    <property type="project" value="UniProtKB-KW"/>
</dbReference>
<evidence type="ECO:0000256" key="10">
    <source>
        <dbReference type="ARBA" id="ARBA00029409"/>
    </source>
</evidence>
<dbReference type="Pfam" id="PF01288">
    <property type="entry name" value="HPPK"/>
    <property type="match status" value="1"/>
</dbReference>
<evidence type="ECO:0000256" key="7">
    <source>
        <dbReference type="ARBA" id="ARBA00022777"/>
    </source>
</evidence>
<dbReference type="Gene3D" id="3.30.70.560">
    <property type="entry name" value="7,8-Dihydro-6-hydroxymethylpterin-pyrophosphokinase HPPK"/>
    <property type="match status" value="1"/>
</dbReference>
<dbReference type="PANTHER" id="PTHR43071">
    <property type="entry name" value="2-AMINO-4-HYDROXY-6-HYDROXYMETHYLDIHYDROPTERIDINE PYROPHOSPHOKINASE"/>
    <property type="match status" value="1"/>
</dbReference>
<gene>
    <name evidence="14" type="ORF">LX80_02059</name>
</gene>
<keyword evidence="6" id="KW-0547">Nucleotide-binding</keyword>
<evidence type="ECO:0000259" key="13">
    <source>
        <dbReference type="Pfam" id="PF01288"/>
    </source>
</evidence>
<evidence type="ECO:0000256" key="3">
    <source>
        <dbReference type="ARBA" id="ARBA00013253"/>
    </source>
</evidence>
<protein>
    <recommendedName>
        <fullName evidence="4">2-amino-4-hydroxy-6-hydroxymethyldihydropteridine pyrophosphokinase</fullName>
        <ecNumber evidence="3">2.7.6.3</ecNumber>
    </recommendedName>
    <alternativeName>
        <fullName evidence="11">6-hydroxymethyl-7,8-dihydropterin pyrophosphokinase</fullName>
    </alternativeName>
    <alternativeName>
        <fullName evidence="12">7,8-dihydro-6-hydroxymethylpterin-pyrophosphokinase</fullName>
    </alternativeName>
</protein>
<comment type="pathway">
    <text evidence="1">Cofactor biosynthesis; tetrahydrofolate biosynthesis; 2-amino-4-hydroxy-6-hydroxymethyl-7,8-dihydropteridine diphosphate from 7,8-dihydroneopterin triphosphate: step 4/4.</text>
</comment>
<evidence type="ECO:0000313" key="14">
    <source>
        <dbReference type="EMBL" id="PZX61897.1"/>
    </source>
</evidence>
<name>A0A2W7S3L9_9BACT</name>
<evidence type="ECO:0000256" key="1">
    <source>
        <dbReference type="ARBA" id="ARBA00005051"/>
    </source>
</evidence>
<dbReference type="GO" id="GO:0003848">
    <property type="term" value="F:2-amino-4-hydroxy-6-hydroxymethyldihydropteridine diphosphokinase activity"/>
    <property type="evidence" value="ECO:0007669"/>
    <property type="project" value="UniProtKB-EC"/>
</dbReference>
<dbReference type="NCBIfam" id="TIGR01498">
    <property type="entry name" value="folK"/>
    <property type="match status" value="1"/>
</dbReference>
<evidence type="ECO:0000256" key="8">
    <source>
        <dbReference type="ARBA" id="ARBA00022840"/>
    </source>
</evidence>
<dbReference type="RefSeq" id="WP_111296050.1">
    <property type="nucleotide sequence ID" value="NZ_QKZV01000006.1"/>
</dbReference>
<evidence type="ECO:0000256" key="5">
    <source>
        <dbReference type="ARBA" id="ARBA00022679"/>
    </source>
</evidence>
<dbReference type="EMBL" id="QKZV01000006">
    <property type="protein sequence ID" value="PZX61897.1"/>
    <property type="molecule type" value="Genomic_DNA"/>
</dbReference>
<proteinExistence type="inferred from homology"/>
<sequence length="167" mass="19011">MEQSTKTVYILLGSNLGDRFNYIQQAINEIEQTCGNIILSSSVYETEAWGVSSNPPYLNQVIAIQTFFEPESLMQTLLNIEEKLGRVRTERYADRTIDIDILLIDNLVLTTPLLTVPHPAMAERKFVLVPLQEIAPQLTHPVTQISITQMLQQCNDKLKVEKFLNHP</sequence>
<evidence type="ECO:0000256" key="12">
    <source>
        <dbReference type="ARBA" id="ARBA00033413"/>
    </source>
</evidence>
<evidence type="ECO:0000256" key="2">
    <source>
        <dbReference type="ARBA" id="ARBA00005810"/>
    </source>
</evidence>
<dbReference type="InterPro" id="IPR035907">
    <property type="entry name" value="Hppk_sf"/>
</dbReference>
<dbReference type="GO" id="GO:0046656">
    <property type="term" value="P:folic acid biosynthetic process"/>
    <property type="evidence" value="ECO:0007669"/>
    <property type="project" value="UniProtKB-KW"/>
</dbReference>
<keyword evidence="9" id="KW-0289">Folate biosynthesis</keyword>
<keyword evidence="5" id="KW-0808">Transferase</keyword>
<dbReference type="Proteomes" id="UP000249720">
    <property type="component" value="Unassembled WGS sequence"/>
</dbReference>
<keyword evidence="7 14" id="KW-0418">Kinase</keyword>
<dbReference type="CDD" id="cd00483">
    <property type="entry name" value="HPPK"/>
    <property type="match status" value="1"/>
</dbReference>
<dbReference type="PANTHER" id="PTHR43071:SF1">
    <property type="entry name" value="2-AMINO-4-HYDROXY-6-HYDROXYMETHYLDIHYDROPTERIDINE PYROPHOSPHOKINASE"/>
    <property type="match status" value="1"/>
</dbReference>
<comment type="function">
    <text evidence="10">Catalyzes the transfer of pyrophosphate from adenosine triphosphate (ATP) to 6-hydroxymethyl-7,8-dihydropterin, an enzymatic step in folate biosynthesis pathway.</text>
</comment>
<organism evidence="14 15">
    <name type="scientific">Hydrotalea sandarakina</name>
    <dbReference type="NCBI Taxonomy" id="1004304"/>
    <lineage>
        <taxon>Bacteria</taxon>
        <taxon>Pseudomonadati</taxon>
        <taxon>Bacteroidota</taxon>
        <taxon>Chitinophagia</taxon>
        <taxon>Chitinophagales</taxon>
        <taxon>Chitinophagaceae</taxon>
        <taxon>Hydrotalea</taxon>
    </lineage>
</organism>
<comment type="similarity">
    <text evidence="2">Belongs to the HPPK family.</text>
</comment>
<feature type="domain" description="7,8-dihydro-6-hydroxymethylpterin-pyrophosphokinase" evidence="13">
    <location>
        <begin position="9"/>
        <end position="136"/>
    </location>
</feature>
<reference evidence="14 15" key="1">
    <citation type="submission" date="2018-06" db="EMBL/GenBank/DDBJ databases">
        <title>Genomic Encyclopedia of Archaeal and Bacterial Type Strains, Phase II (KMG-II): from individual species to whole genera.</title>
        <authorList>
            <person name="Goeker M."/>
        </authorList>
    </citation>
    <scope>NUCLEOTIDE SEQUENCE [LARGE SCALE GENOMIC DNA]</scope>
    <source>
        <strain evidence="14 15">DSM 23241</strain>
    </source>
</reference>
<dbReference type="InterPro" id="IPR000550">
    <property type="entry name" value="Hppk"/>
</dbReference>
<dbReference type="GO" id="GO:0046654">
    <property type="term" value="P:tetrahydrofolate biosynthetic process"/>
    <property type="evidence" value="ECO:0007669"/>
    <property type="project" value="UniProtKB-UniPathway"/>
</dbReference>
<evidence type="ECO:0000313" key="15">
    <source>
        <dbReference type="Proteomes" id="UP000249720"/>
    </source>
</evidence>
<evidence type="ECO:0000256" key="11">
    <source>
        <dbReference type="ARBA" id="ARBA00029766"/>
    </source>
</evidence>
<dbReference type="UniPathway" id="UPA00077">
    <property type="reaction ID" value="UER00155"/>
</dbReference>
<evidence type="ECO:0000256" key="6">
    <source>
        <dbReference type="ARBA" id="ARBA00022741"/>
    </source>
</evidence>